<organism evidence="6 7">
    <name type="scientific">Neobacillus cucumis</name>
    <dbReference type="NCBI Taxonomy" id="1740721"/>
    <lineage>
        <taxon>Bacteria</taxon>
        <taxon>Bacillati</taxon>
        <taxon>Bacillota</taxon>
        <taxon>Bacilli</taxon>
        <taxon>Bacillales</taxon>
        <taxon>Bacillaceae</taxon>
        <taxon>Neobacillus</taxon>
    </lineage>
</organism>
<dbReference type="Gene3D" id="3.40.190.290">
    <property type="match status" value="1"/>
</dbReference>
<dbReference type="GO" id="GO:0003677">
    <property type="term" value="F:DNA binding"/>
    <property type="evidence" value="ECO:0007669"/>
    <property type="project" value="UniProtKB-KW"/>
</dbReference>
<dbReference type="PANTHER" id="PTHR30419">
    <property type="entry name" value="HTH-TYPE TRANSCRIPTIONAL REGULATOR YBHD"/>
    <property type="match status" value="1"/>
</dbReference>
<keyword evidence="7" id="KW-1185">Reference proteome</keyword>
<dbReference type="PROSITE" id="PS50931">
    <property type="entry name" value="HTH_LYSR"/>
    <property type="match status" value="1"/>
</dbReference>
<dbReference type="PRINTS" id="PR00039">
    <property type="entry name" value="HTHLYSR"/>
</dbReference>
<dbReference type="InterPro" id="IPR036390">
    <property type="entry name" value="WH_DNA-bd_sf"/>
</dbReference>
<dbReference type="GO" id="GO:0005829">
    <property type="term" value="C:cytosol"/>
    <property type="evidence" value="ECO:0007669"/>
    <property type="project" value="TreeGrafter"/>
</dbReference>
<proteinExistence type="inferred from homology"/>
<dbReference type="Pfam" id="PF03466">
    <property type="entry name" value="LysR_substrate"/>
    <property type="match status" value="1"/>
</dbReference>
<evidence type="ECO:0000313" key="7">
    <source>
        <dbReference type="Proteomes" id="UP000234950"/>
    </source>
</evidence>
<accession>A0A2N5H645</accession>
<dbReference type="PANTHER" id="PTHR30419:SF8">
    <property type="entry name" value="NITROGEN ASSIMILATION TRANSCRIPTIONAL ACTIVATOR-RELATED"/>
    <property type="match status" value="1"/>
</dbReference>
<dbReference type="SUPFAM" id="SSF46785">
    <property type="entry name" value="Winged helix' DNA-binding domain"/>
    <property type="match status" value="1"/>
</dbReference>
<sequence>MELRQLKLFSEVAKYKSITKAAETMHLSQPALSKSIMALEEELGMTLIIRSNKTSDLTDAGKIVLEYAQKMNGLLDEMKTTLNDMTNLTRGQINIGLPPFIGSLFFPRVMAKFHHSFPNIELNITEYGGARVVKSVEEGEFELGVAVLPIDEQQFDIYPIVEEEMKLLVYQDHRLAMRKKVDMEELRDEEFIFYHEEFALNQIMRNHCIAAGFEPKILFKSSQWDLMAEMVAANLGITILPHSICNRVFNNEIEVIDLKQKILWRLAVLTKKDRYISNAGRTFIDFILKDPL</sequence>
<evidence type="ECO:0000256" key="3">
    <source>
        <dbReference type="ARBA" id="ARBA00023125"/>
    </source>
</evidence>
<keyword evidence="4" id="KW-0804">Transcription</keyword>
<comment type="similarity">
    <text evidence="1">Belongs to the LysR transcriptional regulatory family.</text>
</comment>
<dbReference type="Proteomes" id="UP000234950">
    <property type="component" value="Unassembled WGS sequence"/>
</dbReference>
<evidence type="ECO:0000256" key="4">
    <source>
        <dbReference type="ARBA" id="ARBA00023163"/>
    </source>
</evidence>
<name>A0A2N5H645_9BACI</name>
<keyword evidence="2" id="KW-0805">Transcription regulation</keyword>
<dbReference type="EMBL" id="PGVE01000109">
    <property type="protein sequence ID" value="PLS00993.1"/>
    <property type="molecule type" value="Genomic_DNA"/>
</dbReference>
<dbReference type="SUPFAM" id="SSF53850">
    <property type="entry name" value="Periplasmic binding protein-like II"/>
    <property type="match status" value="1"/>
</dbReference>
<dbReference type="OrthoDB" id="9803735at2"/>
<dbReference type="RefSeq" id="WP_101652495.1">
    <property type="nucleotide sequence ID" value="NZ_PGVE01000109.1"/>
</dbReference>
<protein>
    <submittedName>
        <fullName evidence="6">LysR family transcriptional regulator</fullName>
    </submittedName>
</protein>
<dbReference type="GO" id="GO:0003700">
    <property type="term" value="F:DNA-binding transcription factor activity"/>
    <property type="evidence" value="ECO:0007669"/>
    <property type="project" value="InterPro"/>
</dbReference>
<evidence type="ECO:0000259" key="5">
    <source>
        <dbReference type="PROSITE" id="PS50931"/>
    </source>
</evidence>
<comment type="caution">
    <text evidence="6">The sequence shown here is derived from an EMBL/GenBank/DDBJ whole genome shotgun (WGS) entry which is preliminary data.</text>
</comment>
<reference evidence="6 7" key="1">
    <citation type="submission" date="2017-11" db="EMBL/GenBank/DDBJ databases">
        <title>Comparitive Functional Genomics of Dry Heat Resistant strains isolated from the Viking Spacecraft.</title>
        <authorList>
            <person name="Seuylemezian A."/>
            <person name="Cooper K."/>
            <person name="Vaishampayan P."/>
        </authorList>
    </citation>
    <scope>NUCLEOTIDE SEQUENCE [LARGE SCALE GENOMIC DNA]</scope>
    <source>
        <strain evidence="6 7">V32-6</strain>
    </source>
</reference>
<dbReference type="InterPro" id="IPR005119">
    <property type="entry name" value="LysR_subst-bd"/>
</dbReference>
<feature type="domain" description="HTH lysR-type" evidence="5">
    <location>
        <begin position="1"/>
        <end position="58"/>
    </location>
</feature>
<gene>
    <name evidence="6" type="ORF">CVD27_27670</name>
</gene>
<dbReference type="FunFam" id="1.10.10.10:FF:000001">
    <property type="entry name" value="LysR family transcriptional regulator"/>
    <property type="match status" value="1"/>
</dbReference>
<dbReference type="Gene3D" id="1.10.10.10">
    <property type="entry name" value="Winged helix-like DNA-binding domain superfamily/Winged helix DNA-binding domain"/>
    <property type="match status" value="1"/>
</dbReference>
<dbReference type="AlphaFoldDB" id="A0A2N5H645"/>
<keyword evidence="3" id="KW-0238">DNA-binding</keyword>
<evidence type="ECO:0000256" key="1">
    <source>
        <dbReference type="ARBA" id="ARBA00009437"/>
    </source>
</evidence>
<dbReference type="InterPro" id="IPR000847">
    <property type="entry name" value="LysR_HTH_N"/>
</dbReference>
<dbReference type="Pfam" id="PF00126">
    <property type="entry name" value="HTH_1"/>
    <property type="match status" value="1"/>
</dbReference>
<evidence type="ECO:0000313" key="6">
    <source>
        <dbReference type="EMBL" id="PLS00993.1"/>
    </source>
</evidence>
<dbReference type="InterPro" id="IPR050950">
    <property type="entry name" value="HTH-type_LysR_regulators"/>
</dbReference>
<evidence type="ECO:0000256" key="2">
    <source>
        <dbReference type="ARBA" id="ARBA00023015"/>
    </source>
</evidence>
<dbReference type="InterPro" id="IPR036388">
    <property type="entry name" value="WH-like_DNA-bd_sf"/>
</dbReference>
<dbReference type="CDD" id="cd08438">
    <property type="entry name" value="PBP2_CidR"/>
    <property type="match status" value="1"/>
</dbReference>